<feature type="coiled-coil region" evidence="1">
    <location>
        <begin position="20"/>
        <end position="89"/>
    </location>
</feature>
<feature type="coiled-coil region" evidence="1">
    <location>
        <begin position="114"/>
        <end position="310"/>
    </location>
</feature>
<dbReference type="PANTHER" id="PTHR36390">
    <property type="entry name" value="MYOSIN HEAVY CHAIN-LIKE PROTEIN"/>
    <property type="match status" value="1"/>
</dbReference>
<keyword evidence="1" id="KW-0175">Coiled coil</keyword>
<name>A0A9R0JX16_SPIOL</name>
<gene>
    <name evidence="3" type="primary">LOC110789866</name>
</gene>
<dbReference type="RefSeq" id="XP_021850256.2">
    <property type="nucleotide sequence ID" value="XM_021994564.2"/>
</dbReference>
<organism evidence="2 3">
    <name type="scientific">Spinacia oleracea</name>
    <name type="common">Spinach</name>
    <dbReference type="NCBI Taxonomy" id="3562"/>
    <lineage>
        <taxon>Eukaryota</taxon>
        <taxon>Viridiplantae</taxon>
        <taxon>Streptophyta</taxon>
        <taxon>Embryophyta</taxon>
        <taxon>Tracheophyta</taxon>
        <taxon>Spermatophyta</taxon>
        <taxon>Magnoliopsida</taxon>
        <taxon>eudicotyledons</taxon>
        <taxon>Gunneridae</taxon>
        <taxon>Pentapetalae</taxon>
        <taxon>Caryophyllales</taxon>
        <taxon>Chenopodiaceae</taxon>
        <taxon>Chenopodioideae</taxon>
        <taxon>Anserineae</taxon>
        <taxon>Spinacia</taxon>
    </lineage>
</organism>
<keyword evidence="2" id="KW-1185">Reference proteome</keyword>
<accession>A0A9R0JX16</accession>
<dbReference type="GeneID" id="110789866"/>
<dbReference type="PANTHER" id="PTHR36390:SF1">
    <property type="entry name" value="MYOSIN HEAVY CHAIN-LIKE PROTEIN"/>
    <property type="match status" value="1"/>
</dbReference>
<dbReference type="Proteomes" id="UP000813463">
    <property type="component" value="Chromosome 5"/>
</dbReference>
<sequence>MSTSSRSDTTDDSIFDLEELLHIEARCRELRKEKDLLKETQFQSFDLIKRLELHVRKLNDARLEDKRKIQDLEKELNNCHQEIDYLQDQLNERNADVNYLEDHVGSFEIKMAEFDLLQEEVISLREEMEKSNSECEFLIQELDKKETQLQQSRFHIEKLEESIASTALEYQCEIESLRLEMMSLEHNCFDSENSEEYCQETSGLTESTGEFQTQFQDAQTNIENLEKENKRMKLMLNAHEKESRLFFRIEEVEVGGSAEKMSHELYEYKTLAKQLKEELRAEKLRAKEETEDLAQEMAELRYQMTELLEEERKRRSCIEKASLQRITELETQLRMEERKSVIGPVQRIREA</sequence>
<proteinExistence type="predicted"/>
<evidence type="ECO:0000256" key="1">
    <source>
        <dbReference type="SAM" id="Coils"/>
    </source>
</evidence>
<evidence type="ECO:0000313" key="2">
    <source>
        <dbReference type="Proteomes" id="UP000813463"/>
    </source>
</evidence>
<protein>
    <submittedName>
        <fullName evidence="3">Uncharacterized protein</fullName>
    </submittedName>
</protein>
<reference evidence="2" key="1">
    <citation type="journal article" date="2021" name="Nat. Commun.">
        <title>Genomic analyses provide insights into spinach domestication and the genetic basis of agronomic traits.</title>
        <authorList>
            <person name="Cai X."/>
            <person name="Sun X."/>
            <person name="Xu C."/>
            <person name="Sun H."/>
            <person name="Wang X."/>
            <person name="Ge C."/>
            <person name="Zhang Z."/>
            <person name="Wang Q."/>
            <person name="Fei Z."/>
            <person name="Jiao C."/>
            <person name="Wang Q."/>
        </authorList>
    </citation>
    <scope>NUCLEOTIDE SEQUENCE [LARGE SCALE GENOMIC DNA]</scope>
    <source>
        <strain evidence="2">cv. Varoflay</strain>
    </source>
</reference>
<reference evidence="3" key="2">
    <citation type="submission" date="2025-08" db="UniProtKB">
        <authorList>
            <consortium name="RefSeq"/>
        </authorList>
    </citation>
    <scope>IDENTIFICATION</scope>
    <source>
        <tissue evidence="3">Leaf</tissue>
    </source>
</reference>
<dbReference type="AlphaFoldDB" id="A0A9R0JX16"/>
<dbReference type="KEGG" id="soe:110789866"/>
<dbReference type="Gene3D" id="1.10.287.1490">
    <property type="match status" value="1"/>
</dbReference>
<evidence type="ECO:0000313" key="3">
    <source>
        <dbReference type="RefSeq" id="XP_021850256.2"/>
    </source>
</evidence>